<organism evidence="1 2">
    <name type="scientific">Rhodopseudomonas palustris</name>
    <dbReference type="NCBI Taxonomy" id="1076"/>
    <lineage>
        <taxon>Bacteria</taxon>
        <taxon>Pseudomonadati</taxon>
        <taxon>Pseudomonadota</taxon>
        <taxon>Alphaproteobacteria</taxon>
        <taxon>Hyphomicrobiales</taxon>
        <taxon>Nitrobacteraceae</taxon>
        <taxon>Rhodopseudomonas</taxon>
    </lineage>
</organism>
<gene>
    <name evidence="1" type="ORF">OO17_04165</name>
</gene>
<sequence>MGLATYAIIETAADANSDGTNTWGILHDGEVEGVYATKEAAFESAVAAASLAVREGHEVHVTVPPRTTGNGTALGGPTN</sequence>
<evidence type="ECO:0000313" key="1">
    <source>
        <dbReference type="EMBL" id="KIZ47467.1"/>
    </source>
</evidence>
<dbReference type="OrthoDB" id="8140940at2"/>
<dbReference type="AlphaFoldDB" id="A0A0D7F6X3"/>
<proteinExistence type="predicted"/>
<evidence type="ECO:0008006" key="3">
    <source>
        <dbReference type="Google" id="ProtNLM"/>
    </source>
</evidence>
<reference evidence="1 2" key="1">
    <citation type="submission" date="2014-11" db="EMBL/GenBank/DDBJ databases">
        <title>Genomics and ecophysiology of heterotrophic nitrogen fixing bacteria isolated from estuarine surface water.</title>
        <authorList>
            <person name="Bentzon-Tilia M."/>
            <person name="Severin I."/>
            <person name="Hansen L.H."/>
            <person name="Riemann L."/>
        </authorList>
    </citation>
    <scope>NUCLEOTIDE SEQUENCE [LARGE SCALE GENOMIC DNA]</scope>
    <source>
        <strain evidence="1 2">BAL398</strain>
    </source>
</reference>
<protein>
    <recommendedName>
        <fullName evidence="3">DUF2188 domain-containing protein</fullName>
    </recommendedName>
</protein>
<dbReference type="RefSeq" id="WP_044406023.1">
    <property type="nucleotide sequence ID" value="NZ_JXXE01000075.1"/>
</dbReference>
<name>A0A0D7F6X3_RHOPL</name>
<comment type="caution">
    <text evidence="1">The sequence shown here is derived from an EMBL/GenBank/DDBJ whole genome shotgun (WGS) entry which is preliminary data.</text>
</comment>
<dbReference type="Proteomes" id="UP000032515">
    <property type="component" value="Unassembled WGS sequence"/>
</dbReference>
<accession>A0A0D7F6X3</accession>
<dbReference type="EMBL" id="JXXE01000075">
    <property type="protein sequence ID" value="KIZ47467.1"/>
    <property type="molecule type" value="Genomic_DNA"/>
</dbReference>
<dbReference type="PATRIC" id="fig|1076.23.peg.6400"/>
<evidence type="ECO:0000313" key="2">
    <source>
        <dbReference type="Proteomes" id="UP000032515"/>
    </source>
</evidence>